<dbReference type="RefSeq" id="WP_057029009.1">
    <property type="nucleotide sequence ID" value="NZ_LJYF01000031.1"/>
</dbReference>
<organism evidence="2 3">
    <name type="scientific">Bradyrhizobium yuanmingense</name>
    <dbReference type="NCBI Taxonomy" id="108015"/>
    <lineage>
        <taxon>Bacteria</taxon>
        <taxon>Pseudomonadati</taxon>
        <taxon>Pseudomonadota</taxon>
        <taxon>Alphaproteobacteria</taxon>
        <taxon>Hyphomicrobiales</taxon>
        <taxon>Nitrobacteraceae</taxon>
        <taxon>Bradyrhizobium</taxon>
    </lineage>
</organism>
<sequence length="84" mass="8938">MDMKEAAAMTEASGLTDDQGGIERTSGPRSGSGEQGGAFAPQARTPSPEPAKRWADQLREVTVKAPLRSLLVAFLAGAWIARRR</sequence>
<accession>A0A0R3CB27</accession>
<evidence type="ECO:0000313" key="3">
    <source>
        <dbReference type="Proteomes" id="UP000051380"/>
    </source>
</evidence>
<dbReference type="EMBL" id="LJYF01000031">
    <property type="protein sequence ID" value="KRP92323.1"/>
    <property type="molecule type" value="Genomic_DNA"/>
</dbReference>
<protein>
    <submittedName>
        <fullName evidence="2">Uncharacterized protein</fullName>
    </submittedName>
</protein>
<evidence type="ECO:0000313" key="2">
    <source>
        <dbReference type="EMBL" id="KRP92323.1"/>
    </source>
</evidence>
<dbReference type="AlphaFoldDB" id="A0A0R3CB27"/>
<reference evidence="2 3" key="1">
    <citation type="submission" date="2015-09" db="EMBL/GenBank/DDBJ databases">
        <title>Draft Genome Sequence of the Strain BR 3267 (Bradyrhizobium yuanmingense) recommended as inoculant for cowpea in Brazil.</title>
        <authorList>
            <person name="Simoes-Araujo J.L."/>
            <person name="Zilli J.E."/>
        </authorList>
    </citation>
    <scope>NUCLEOTIDE SEQUENCE [LARGE SCALE GENOMIC DNA]</scope>
    <source>
        <strain evidence="2 3">BR3267</strain>
    </source>
</reference>
<dbReference type="Proteomes" id="UP000051380">
    <property type="component" value="Unassembled WGS sequence"/>
</dbReference>
<dbReference type="OrthoDB" id="8241328at2"/>
<proteinExistence type="predicted"/>
<name>A0A0R3CB27_9BRAD</name>
<comment type="caution">
    <text evidence="2">The sequence shown here is derived from an EMBL/GenBank/DDBJ whole genome shotgun (WGS) entry which is preliminary data.</text>
</comment>
<evidence type="ECO:0000256" key="1">
    <source>
        <dbReference type="SAM" id="MobiDB-lite"/>
    </source>
</evidence>
<dbReference type="STRING" id="108015.GA0061099_1004574"/>
<gene>
    <name evidence="2" type="ORF">AOQ72_29510</name>
</gene>
<feature type="region of interest" description="Disordered" evidence="1">
    <location>
        <begin position="1"/>
        <end position="52"/>
    </location>
</feature>